<dbReference type="PANTHER" id="PTHR30487">
    <property type="entry name" value="TYPE 4 PREPILIN-LIKE PROTEINS LEADER PEPTIDE-PROCESSING ENZYME"/>
    <property type="match status" value="1"/>
</dbReference>
<evidence type="ECO:0000313" key="3">
    <source>
        <dbReference type="EMBL" id="QDT93461.1"/>
    </source>
</evidence>
<dbReference type="InterPro" id="IPR050882">
    <property type="entry name" value="Prepilin_peptidase/N-MTase"/>
</dbReference>
<dbReference type="KEGG" id="gax:Pan161_51400"/>
<evidence type="ECO:0000256" key="1">
    <source>
        <dbReference type="SAM" id="Phobius"/>
    </source>
</evidence>
<keyword evidence="4" id="KW-1185">Reference proteome</keyword>
<evidence type="ECO:0000313" key="4">
    <source>
        <dbReference type="Proteomes" id="UP000316855"/>
    </source>
</evidence>
<dbReference type="GO" id="GO:0005886">
    <property type="term" value="C:plasma membrane"/>
    <property type="evidence" value="ECO:0007669"/>
    <property type="project" value="TreeGrafter"/>
</dbReference>
<dbReference type="GO" id="GO:0004190">
    <property type="term" value="F:aspartic-type endopeptidase activity"/>
    <property type="evidence" value="ECO:0007669"/>
    <property type="project" value="TreeGrafter"/>
</dbReference>
<dbReference type="EMBL" id="CP036343">
    <property type="protein sequence ID" value="QDT93461.1"/>
    <property type="molecule type" value="Genomic_DNA"/>
</dbReference>
<feature type="transmembrane region" description="Helical" evidence="1">
    <location>
        <begin position="228"/>
        <end position="248"/>
    </location>
</feature>
<dbReference type="PANTHER" id="PTHR30487:SF0">
    <property type="entry name" value="PREPILIN LEADER PEPTIDASE_N-METHYLTRANSFERASE-RELATED"/>
    <property type="match status" value="1"/>
</dbReference>
<feature type="transmembrane region" description="Helical" evidence="1">
    <location>
        <begin position="301"/>
        <end position="322"/>
    </location>
</feature>
<feature type="transmembrane region" description="Helical" evidence="1">
    <location>
        <begin position="263"/>
        <end position="289"/>
    </location>
</feature>
<feature type="transmembrane region" description="Helical" evidence="1">
    <location>
        <begin position="20"/>
        <end position="40"/>
    </location>
</feature>
<organism evidence="3 4">
    <name type="scientific">Gimesia algae</name>
    <dbReference type="NCBI Taxonomy" id="2527971"/>
    <lineage>
        <taxon>Bacteria</taxon>
        <taxon>Pseudomonadati</taxon>
        <taxon>Planctomycetota</taxon>
        <taxon>Planctomycetia</taxon>
        <taxon>Planctomycetales</taxon>
        <taxon>Planctomycetaceae</taxon>
        <taxon>Gimesia</taxon>
    </lineage>
</organism>
<feature type="transmembrane region" description="Helical" evidence="1">
    <location>
        <begin position="201"/>
        <end position="221"/>
    </location>
</feature>
<reference evidence="3 4" key="1">
    <citation type="submission" date="2019-02" db="EMBL/GenBank/DDBJ databases">
        <title>Deep-cultivation of Planctomycetes and their phenomic and genomic characterization uncovers novel biology.</title>
        <authorList>
            <person name="Wiegand S."/>
            <person name="Jogler M."/>
            <person name="Boedeker C."/>
            <person name="Pinto D."/>
            <person name="Vollmers J."/>
            <person name="Rivas-Marin E."/>
            <person name="Kohn T."/>
            <person name="Peeters S.H."/>
            <person name="Heuer A."/>
            <person name="Rast P."/>
            <person name="Oberbeckmann S."/>
            <person name="Bunk B."/>
            <person name="Jeske O."/>
            <person name="Meyerdierks A."/>
            <person name="Storesund J.E."/>
            <person name="Kallscheuer N."/>
            <person name="Luecker S."/>
            <person name="Lage O.M."/>
            <person name="Pohl T."/>
            <person name="Merkel B.J."/>
            <person name="Hornburger P."/>
            <person name="Mueller R.-W."/>
            <person name="Bruemmer F."/>
            <person name="Labrenz M."/>
            <person name="Spormann A.M."/>
            <person name="Op den Camp H."/>
            <person name="Overmann J."/>
            <person name="Amann R."/>
            <person name="Jetten M.S.M."/>
            <person name="Mascher T."/>
            <person name="Medema M.H."/>
            <person name="Devos D.P."/>
            <person name="Kaster A.-K."/>
            <person name="Ovreas L."/>
            <person name="Rohde M."/>
            <person name="Galperin M.Y."/>
            <person name="Jogler C."/>
        </authorList>
    </citation>
    <scope>NUCLEOTIDE SEQUENCE [LARGE SCALE GENOMIC DNA]</scope>
    <source>
        <strain evidence="3 4">Pan161</strain>
    </source>
</reference>
<feature type="transmembrane region" description="Helical" evidence="1">
    <location>
        <begin position="334"/>
        <end position="352"/>
    </location>
</feature>
<accession>A0A517VKA9</accession>
<sequence length="382" mass="42980">MQLMLEFSSSSHLWVLEVFTALWCFVMGSVIGSFLNVVIYRMPLGLNISKPKSRCPVCETPIQTRDNLPILGWLLLRGKCRTCQTPISVRYPIVEALTGLFFLLLYIVLVHSGGQFLPYRPPNRFGGSYQILEGRTWDLIALDVYYSYLFIVLLASAYIQYDGQSIPRRLLIWCFIIGLGAGAFIPELHPVPALISTQSEVSSTAVLLNELYYYGTLHIGVEIETIKTLVWGLLYGVIVGVLFCWPVLFKPQSASPFPPRTSWLLILVGVYLGWQQVVALGFLAAFSLLCFELSSRGNRQFLLRLPASAFIVSILMLQLLFGKYLTILPLHMSNLSYLLVTGFQIVAIPVLTGMSQSIYLKRIPQTKTQDQISIDESRSITF</sequence>
<dbReference type="Proteomes" id="UP000316855">
    <property type="component" value="Chromosome"/>
</dbReference>
<dbReference type="Pfam" id="PF06750">
    <property type="entry name" value="A24_N_bact"/>
    <property type="match status" value="1"/>
</dbReference>
<name>A0A517VKA9_9PLAN</name>
<keyword evidence="1" id="KW-0812">Transmembrane</keyword>
<dbReference type="AlphaFoldDB" id="A0A517VKA9"/>
<proteinExistence type="predicted"/>
<feature type="transmembrane region" description="Helical" evidence="1">
    <location>
        <begin position="170"/>
        <end position="189"/>
    </location>
</feature>
<keyword evidence="1" id="KW-0472">Membrane</keyword>
<feature type="transmembrane region" description="Helical" evidence="1">
    <location>
        <begin position="139"/>
        <end position="158"/>
    </location>
</feature>
<gene>
    <name evidence="3" type="primary">pppA_3</name>
    <name evidence="3" type="ORF">Pan161_51400</name>
</gene>
<dbReference type="GO" id="GO:0006465">
    <property type="term" value="P:signal peptide processing"/>
    <property type="evidence" value="ECO:0007669"/>
    <property type="project" value="TreeGrafter"/>
</dbReference>
<evidence type="ECO:0000259" key="2">
    <source>
        <dbReference type="Pfam" id="PF06750"/>
    </source>
</evidence>
<keyword evidence="1" id="KW-1133">Transmembrane helix</keyword>
<feature type="domain" description="Prepilin peptidase A24 N-terminal" evidence="2">
    <location>
        <begin position="26"/>
        <end position="107"/>
    </location>
</feature>
<protein>
    <submittedName>
        <fullName evidence="3">Leader peptidase PppA</fullName>
    </submittedName>
</protein>
<dbReference type="InterPro" id="IPR010627">
    <property type="entry name" value="Prepilin_pept_A24_N"/>
</dbReference>